<reference evidence="1 2" key="1">
    <citation type="submission" date="2018-09" db="EMBL/GenBank/DDBJ databases">
        <title>Genome sequencing of strain 6GH32-13.</title>
        <authorList>
            <person name="Weon H.-Y."/>
            <person name="Heo J."/>
            <person name="Kwon S.-W."/>
        </authorList>
    </citation>
    <scope>NUCLEOTIDE SEQUENCE [LARGE SCALE GENOMIC DNA]</scope>
    <source>
        <strain evidence="1 2">5GH32-13</strain>
    </source>
</reference>
<gene>
    <name evidence="1" type="ORF">D3H65_25180</name>
</gene>
<dbReference type="AlphaFoldDB" id="A0A3B7MVN5"/>
<dbReference type="EMBL" id="CP032157">
    <property type="protein sequence ID" value="AXY77076.1"/>
    <property type="molecule type" value="Genomic_DNA"/>
</dbReference>
<keyword evidence="2" id="KW-1185">Reference proteome</keyword>
<organism evidence="1 2">
    <name type="scientific">Paraflavitalea soli</name>
    <dbReference type="NCBI Taxonomy" id="2315862"/>
    <lineage>
        <taxon>Bacteria</taxon>
        <taxon>Pseudomonadati</taxon>
        <taxon>Bacteroidota</taxon>
        <taxon>Chitinophagia</taxon>
        <taxon>Chitinophagales</taxon>
        <taxon>Chitinophagaceae</taxon>
        <taxon>Paraflavitalea</taxon>
    </lineage>
</organism>
<sequence>MKCQQPSIAKPVPAPAIDRNTSPVLLNLGDSLEIMRGYNLERIQELSIRLRGLNLMENAREISAVCHEIIRAKQALNKLIMKAGYQA</sequence>
<dbReference type="OrthoDB" id="677040at2"/>
<dbReference type="KEGG" id="pseg:D3H65_25180"/>
<dbReference type="RefSeq" id="WP_119052952.1">
    <property type="nucleotide sequence ID" value="NZ_CP032157.1"/>
</dbReference>
<name>A0A3B7MVN5_9BACT</name>
<evidence type="ECO:0000313" key="1">
    <source>
        <dbReference type="EMBL" id="AXY77076.1"/>
    </source>
</evidence>
<accession>A0A3B7MVN5</accession>
<protein>
    <submittedName>
        <fullName evidence="1">Uncharacterized protein</fullName>
    </submittedName>
</protein>
<dbReference type="Proteomes" id="UP000263900">
    <property type="component" value="Chromosome"/>
</dbReference>
<evidence type="ECO:0000313" key="2">
    <source>
        <dbReference type="Proteomes" id="UP000263900"/>
    </source>
</evidence>
<proteinExistence type="predicted"/>